<comment type="caution">
    <text evidence="1">The sequence shown here is derived from an EMBL/GenBank/DDBJ whole genome shotgun (WGS) entry which is preliminary data.</text>
</comment>
<dbReference type="AlphaFoldDB" id="A0A2T0G1B6"/>
<name>A0A2T0G1B6_STRAP</name>
<evidence type="ECO:0000313" key="2">
    <source>
        <dbReference type="Proteomes" id="UP000238573"/>
    </source>
</evidence>
<evidence type="ECO:0000313" key="1">
    <source>
        <dbReference type="EMBL" id="PRT69849.1"/>
    </source>
</evidence>
<proteinExistence type="predicted"/>
<sequence>MRFQCSSQCTYQCHKTYYKNSEVKTMNKKKEVKKDKDKKQIADDYSKKITYSTSESEKLDLLDIVEMYLCKSCVRI</sequence>
<dbReference type="Proteomes" id="UP000238573">
    <property type="component" value="Unassembled WGS sequence"/>
</dbReference>
<organism evidence="1 2">
    <name type="scientific">Streptococcus anginosus</name>
    <dbReference type="NCBI Taxonomy" id="1328"/>
    <lineage>
        <taxon>Bacteria</taxon>
        <taxon>Bacillati</taxon>
        <taxon>Bacillota</taxon>
        <taxon>Bacilli</taxon>
        <taxon>Lactobacillales</taxon>
        <taxon>Streptococcaceae</taxon>
        <taxon>Streptococcus</taxon>
        <taxon>Streptococcus anginosus group</taxon>
    </lineage>
</organism>
<gene>
    <name evidence="1" type="ORF">C6A27_05985</name>
</gene>
<reference evidence="1 2" key="1">
    <citation type="journal article" date="1993" name="J. Dent. Res.">
        <title>The isolation and characterization of milleri group streptococci from dental periapical abscesses.</title>
        <authorList>
            <person name="Fisher L.E."/>
            <person name="Russell R.R."/>
        </authorList>
    </citation>
    <scope>NUCLEOTIDE SEQUENCE [LARGE SCALE GENOMIC DNA]</scope>
    <source>
        <strain evidence="1 2">OUP21</strain>
    </source>
</reference>
<accession>A0A2T0G1B6</accession>
<dbReference type="EMBL" id="PVSZ01000013">
    <property type="protein sequence ID" value="PRT69849.1"/>
    <property type="molecule type" value="Genomic_DNA"/>
</dbReference>
<protein>
    <submittedName>
        <fullName evidence="1">Uncharacterized protein</fullName>
    </submittedName>
</protein>